<comment type="caution">
    <text evidence="3">The sequence shown here is derived from an EMBL/GenBank/DDBJ whole genome shotgun (WGS) entry which is preliminary data.</text>
</comment>
<gene>
    <name evidence="3" type="ORF">DET51_1235</name>
    <name evidence="2" type="ORF">DET64_1235</name>
</gene>
<dbReference type="RefSeq" id="WP_113880744.1">
    <property type="nucleotide sequence ID" value="NZ_QNSA01000023.1"/>
</dbReference>
<organism evidence="3 4">
    <name type="scientific">Marinobacter nauticus</name>
    <name type="common">Marinobacter hydrocarbonoclasticus</name>
    <name type="synonym">Marinobacter aquaeolei</name>
    <dbReference type="NCBI Taxonomy" id="2743"/>
    <lineage>
        <taxon>Bacteria</taxon>
        <taxon>Pseudomonadati</taxon>
        <taxon>Pseudomonadota</taxon>
        <taxon>Gammaproteobacteria</taxon>
        <taxon>Pseudomonadales</taxon>
        <taxon>Marinobacteraceae</taxon>
        <taxon>Marinobacter</taxon>
    </lineage>
</organism>
<sequence length="330" mass="36506">MLGPEGKFDDREAKTLEIRLVSTMLSLALVSGCSSPEAPSEVKIEAVLNSARSNLVFVEGGEFWLGDVGNESGVLFNPISDDNKPPKLVELESFSILKTEVTWGEFVTFLKDVGRAGDYTVEKGFKRAVRLPITSNDDPASPNYKHKPARSPNFQEAENYCLWLAEKTRLPFSLPSEAQWEYAARNRGQAIAFATDTGEVELDKYLQRPSYAIDPMQPVSGNVLIHSSIDVERRPVGSYPPSPLGLHDMTGNVAEWTKDWFYSGYDHLPAKNPVAKQPSNEHADKRVVRDLAGLGDHVGGNATVYGRMGRSLNSYYLGFRCVVNHAKPID</sequence>
<name>A0A368UL73_MARNT</name>
<evidence type="ECO:0000313" key="3">
    <source>
        <dbReference type="EMBL" id="RCW29507.1"/>
    </source>
</evidence>
<dbReference type="InterPro" id="IPR005532">
    <property type="entry name" value="SUMF_dom"/>
</dbReference>
<proteinExistence type="predicted"/>
<dbReference type="PROSITE" id="PS51257">
    <property type="entry name" value="PROKAR_LIPOPROTEIN"/>
    <property type="match status" value="1"/>
</dbReference>
<dbReference type="PANTHER" id="PTHR23150">
    <property type="entry name" value="SULFATASE MODIFYING FACTOR 1, 2"/>
    <property type="match status" value="1"/>
</dbReference>
<dbReference type="InterPro" id="IPR051043">
    <property type="entry name" value="Sulfatase_Mod_Factor_Kinase"/>
</dbReference>
<dbReference type="EMBL" id="QPJB01000023">
    <property type="protein sequence ID" value="RCW29507.1"/>
    <property type="molecule type" value="Genomic_DNA"/>
</dbReference>
<evidence type="ECO:0000313" key="2">
    <source>
        <dbReference type="EMBL" id="RBP68459.1"/>
    </source>
</evidence>
<protein>
    <submittedName>
        <fullName evidence="3">Formylglycine-generating enzyme required for sulfatase activity</fullName>
    </submittedName>
</protein>
<feature type="domain" description="Sulfatase-modifying factor enzyme-like" evidence="1">
    <location>
        <begin position="54"/>
        <end position="322"/>
    </location>
</feature>
<accession>A0A368UL73</accession>
<keyword evidence="5" id="KW-1185">Reference proteome</keyword>
<dbReference type="InterPro" id="IPR042095">
    <property type="entry name" value="SUMF_sf"/>
</dbReference>
<evidence type="ECO:0000313" key="5">
    <source>
        <dbReference type="Proteomes" id="UP000253065"/>
    </source>
</evidence>
<dbReference type="AlphaFoldDB" id="A0A368UL73"/>
<dbReference type="Gene3D" id="3.90.1580.10">
    <property type="entry name" value="paralog of FGE (formylglycine-generating enzyme)"/>
    <property type="match status" value="1"/>
</dbReference>
<dbReference type="EMBL" id="QNSA01000023">
    <property type="protein sequence ID" value="RBP68459.1"/>
    <property type="molecule type" value="Genomic_DNA"/>
</dbReference>
<evidence type="ECO:0000259" key="1">
    <source>
        <dbReference type="Pfam" id="PF03781"/>
    </source>
</evidence>
<dbReference type="PANTHER" id="PTHR23150:SF19">
    <property type="entry name" value="FORMYLGLYCINE-GENERATING ENZYME"/>
    <property type="match status" value="1"/>
</dbReference>
<dbReference type="Proteomes" id="UP000252795">
    <property type="component" value="Unassembled WGS sequence"/>
</dbReference>
<dbReference type="InterPro" id="IPR016187">
    <property type="entry name" value="CTDL_fold"/>
</dbReference>
<reference evidence="3 4" key="1">
    <citation type="submission" date="2018-07" db="EMBL/GenBank/DDBJ databases">
        <title>Freshwater and sediment microbial communities from various areas in North America, analyzing microbe dynamics in response to fracking.</title>
        <authorList>
            <person name="Lamendella R."/>
        </authorList>
    </citation>
    <scope>NUCLEOTIDE SEQUENCE [LARGE SCALE GENOMIC DNA]</scope>
    <source>
        <strain evidence="3 4">114E</strain>
        <strain evidence="2 5">114E_o</strain>
    </source>
</reference>
<dbReference type="Pfam" id="PF03781">
    <property type="entry name" value="FGE-sulfatase"/>
    <property type="match status" value="1"/>
</dbReference>
<dbReference type="GO" id="GO:0120147">
    <property type="term" value="F:formylglycine-generating oxidase activity"/>
    <property type="evidence" value="ECO:0007669"/>
    <property type="project" value="TreeGrafter"/>
</dbReference>
<dbReference type="SUPFAM" id="SSF56436">
    <property type="entry name" value="C-type lectin-like"/>
    <property type="match status" value="1"/>
</dbReference>
<evidence type="ECO:0000313" key="4">
    <source>
        <dbReference type="Proteomes" id="UP000252795"/>
    </source>
</evidence>
<dbReference type="Proteomes" id="UP000253065">
    <property type="component" value="Unassembled WGS sequence"/>
</dbReference>